<accession>A0ACB9ECB5</accession>
<sequence>MGFASKLGYLATQPLKRYTQISSPPYHSQLSKMTLVLIILLRIFFLLVTQGSPVNDSVSSNISLNSTLTPHINPSWFSPSGLFAFGFYPQDDGFAVGIWLTTKPEITVVWTAYRDRLPFSSNSTIEFNGDGLLLLLTGYSEQNSTEYQFDSATSVSMFDSGNFVVYNHSEVIWQSFDYHSDTIIGGQKLAADYEHPLYSSVSASQHSRGRFVLHMQYDGNLVAYPRNNSESSDDSYWSTATYSTYYESLNLNRSGYLYMVGFDEPHRVLNPHTSSPLRNNETVIYRATLNSQGNFILYSHIFTTPPSNLTRMNIEWAALQNPCKVRGVCGVNSYCSFTSVDSTECNCFPGFSFLNNTINGKVLGCYRGFTDEEACSLREQEFSYNITALENIELQVLNPYSIRNLSKNACSKSCLDDCNCWASLYADGACKKLKDPITNALLDKSVLATVFIKVRVPQTASMNIIKQVVERKKLVSVLAIAFGFLALMCTLMAFSSFFFYRVHAHRYESVSENVGLGFISDHLILRAFSFDELQKATDGFKEVIGRNSNGEVYKGLISEGKKAVAVKRLEKMFEGGEFQAEITAIAQTHHRNLVRLLGFCMHGATKLLVYEFMSNGSLADLLLAQPGWKERVRVALDVARGILYLHQECETRIIHCNIKPHNILFDESWTAKVSDFGLSKPLSPNQSGTLTSVRGTRGYLAPEWFKNTLISTKVDIYSFGVVLLEILCCTSEMGIDVSSEDKTPLTTWVYNCFAANELIRLIGDDNDDEAVDIHMFEKMVKVGLLCIQDDPEARPSIRDVILMLEGTTDIPIPPSPIPLVTSHFLI</sequence>
<evidence type="ECO:0000313" key="2">
    <source>
        <dbReference type="Proteomes" id="UP001056120"/>
    </source>
</evidence>
<reference evidence="2" key="1">
    <citation type="journal article" date="2022" name="Mol. Ecol. Resour.">
        <title>The genomes of chicory, endive, great burdock and yacon provide insights into Asteraceae palaeo-polyploidization history and plant inulin production.</title>
        <authorList>
            <person name="Fan W."/>
            <person name="Wang S."/>
            <person name="Wang H."/>
            <person name="Wang A."/>
            <person name="Jiang F."/>
            <person name="Liu H."/>
            <person name="Zhao H."/>
            <person name="Xu D."/>
            <person name="Zhang Y."/>
        </authorList>
    </citation>
    <scope>NUCLEOTIDE SEQUENCE [LARGE SCALE GENOMIC DNA]</scope>
    <source>
        <strain evidence="2">cv. Yunnan</strain>
    </source>
</reference>
<reference evidence="1 2" key="2">
    <citation type="journal article" date="2022" name="Mol. Ecol. Resour.">
        <title>The genomes of chicory, endive, great burdock and yacon provide insights into Asteraceae paleo-polyploidization history and plant inulin production.</title>
        <authorList>
            <person name="Fan W."/>
            <person name="Wang S."/>
            <person name="Wang H."/>
            <person name="Wang A."/>
            <person name="Jiang F."/>
            <person name="Liu H."/>
            <person name="Zhao H."/>
            <person name="Xu D."/>
            <person name="Zhang Y."/>
        </authorList>
    </citation>
    <scope>NUCLEOTIDE SEQUENCE [LARGE SCALE GENOMIC DNA]</scope>
    <source>
        <strain evidence="2">cv. Yunnan</strain>
        <tissue evidence="1">Leaves</tissue>
    </source>
</reference>
<keyword evidence="2" id="KW-1185">Reference proteome</keyword>
<dbReference type="Proteomes" id="UP001056120">
    <property type="component" value="Linkage Group LG18"/>
</dbReference>
<organism evidence="1 2">
    <name type="scientific">Smallanthus sonchifolius</name>
    <dbReference type="NCBI Taxonomy" id="185202"/>
    <lineage>
        <taxon>Eukaryota</taxon>
        <taxon>Viridiplantae</taxon>
        <taxon>Streptophyta</taxon>
        <taxon>Embryophyta</taxon>
        <taxon>Tracheophyta</taxon>
        <taxon>Spermatophyta</taxon>
        <taxon>Magnoliopsida</taxon>
        <taxon>eudicotyledons</taxon>
        <taxon>Gunneridae</taxon>
        <taxon>Pentapetalae</taxon>
        <taxon>asterids</taxon>
        <taxon>campanulids</taxon>
        <taxon>Asterales</taxon>
        <taxon>Asteraceae</taxon>
        <taxon>Asteroideae</taxon>
        <taxon>Heliantheae alliance</taxon>
        <taxon>Millerieae</taxon>
        <taxon>Smallanthus</taxon>
    </lineage>
</organism>
<dbReference type="EMBL" id="CM042035">
    <property type="protein sequence ID" value="KAI3756574.1"/>
    <property type="molecule type" value="Genomic_DNA"/>
</dbReference>
<gene>
    <name evidence="1" type="ORF">L1987_56395</name>
</gene>
<proteinExistence type="predicted"/>
<protein>
    <submittedName>
        <fullName evidence="1">Uncharacterized protein</fullName>
    </submittedName>
</protein>
<evidence type="ECO:0000313" key="1">
    <source>
        <dbReference type="EMBL" id="KAI3756574.1"/>
    </source>
</evidence>
<name>A0ACB9ECB5_9ASTR</name>
<comment type="caution">
    <text evidence="1">The sequence shown here is derived from an EMBL/GenBank/DDBJ whole genome shotgun (WGS) entry which is preliminary data.</text>
</comment>